<sequence>MVLDAREVSEVIAKGVFHTFTPTTFDVIVNTGDVSLIEAPKLRSELAAVFAFRTDIVEHDLHAYNEEVHKTLERIATVINLRCLLELGVTVGCLRSTTGFTQSINDFLILQRVANTRLFHLRVADEQVSEVAERIDELLK</sequence>
<organism evidence="1 2">
    <name type="scientific">Neolewinella antarctica</name>
    <dbReference type="NCBI Taxonomy" id="442734"/>
    <lineage>
        <taxon>Bacteria</taxon>
        <taxon>Pseudomonadati</taxon>
        <taxon>Bacteroidota</taxon>
        <taxon>Saprospiria</taxon>
        <taxon>Saprospirales</taxon>
        <taxon>Lewinellaceae</taxon>
        <taxon>Neolewinella</taxon>
    </lineage>
</organism>
<gene>
    <name evidence="1" type="ORF">GGR27_000391</name>
</gene>
<dbReference type="RefSeq" id="WP_168035706.1">
    <property type="nucleotide sequence ID" value="NZ_JAATJH010000001.1"/>
</dbReference>
<evidence type="ECO:0000313" key="1">
    <source>
        <dbReference type="EMBL" id="NJC24910.1"/>
    </source>
</evidence>
<name>A0ABX0X6S0_9BACT</name>
<dbReference type="EMBL" id="JAATJH010000001">
    <property type="protein sequence ID" value="NJC24910.1"/>
    <property type="molecule type" value="Genomic_DNA"/>
</dbReference>
<keyword evidence="2" id="KW-1185">Reference proteome</keyword>
<accession>A0ABX0X6S0</accession>
<comment type="caution">
    <text evidence="1">The sequence shown here is derived from an EMBL/GenBank/DDBJ whole genome shotgun (WGS) entry which is preliminary data.</text>
</comment>
<reference evidence="1 2" key="1">
    <citation type="submission" date="2020-03" db="EMBL/GenBank/DDBJ databases">
        <title>Genomic Encyclopedia of Type Strains, Phase IV (KMG-IV): sequencing the most valuable type-strain genomes for metagenomic binning, comparative biology and taxonomic classification.</title>
        <authorList>
            <person name="Goeker M."/>
        </authorList>
    </citation>
    <scope>NUCLEOTIDE SEQUENCE [LARGE SCALE GENOMIC DNA]</scope>
    <source>
        <strain evidence="1 2">DSM 105096</strain>
    </source>
</reference>
<proteinExistence type="predicted"/>
<evidence type="ECO:0000313" key="2">
    <source>
        <dbReference type="Proteomes" id="UP000770785"/>
    </source>
</evidence>
<dbReference type="Proteomes" id="UP000770785">
    <property type="component" value="Unassembled WGS sequence"/>
</dbReference>
<protein>
    <submittedName>
        <fullName evidence="1">Uncharacterized protein</fullName>
    </submittedName>
</protein>